<evidence type="ECO:0000256" key="1">
    <source>
        <dbReference type="SAM" id="SignalP"/>
    </source>
</evidence>
<dbReference type="Pfam" id="PF00395">
    <property type="entry name" value="SLH"/>
    <property type="match status" value="2"/>
</dbReference>
<dbReference type="EMBL" id="SMRT01000015">
    <property type="protein sequence ID" value="TDF93780.1"/>
    <property type="molecule type" value="Genomic_DNA"/>
</dbReference>
<evidence type="ECO:0000313" key="3">
    <source>
        <dbReference type="EMBL" id="TDF93780.1"/>
    </source>
</evidence>
<dbReference type="PROSITE" id="PS51272">
    <property type="entry name" value="SLH"/>
    <property type="match status" value="3"/>
</dbReference>
<dbReference type="RefSeq" id="WP_133233555.1">
    <property type="nucleotide sequence ID" value="NZ_SMRT01000015.1"/>
</dbReference>
<evidence type="ECO:0000313" key="4">
    <source>
        <dbReference type="Proteomes" id="UP000295636"/>
    </source>
</evidence>
<dbReference type="GO" id="GO:0043041">
    <property type="term" value="P:amino acid activation for nonribosomal peptide biosynthetic process"/>
    <property type="evidence" value="ECO:0007669"/>
    <property type="project" value="TreeGrafter"/>
</dbReference>
<dbReference type="Pfam" id="PF13570">
    <property type="entry name" value="Beta-prop_ACSF4"/>
    <property type="match status" value="1"/>
</dbReference>
<dbReference type="PANTHER" id="PTHR44394">
    <property type="entry name" value="BETA-ALANINE-ACTIVATING ENZYME"/>
    <property type="match status" value="1"/>
</dbReference>
<sequence length="631" mass="67101">MFKKKSLYAVLCFVVLLTGLFPLHAAMASLNDKERWRLTTGAEIISSPAIGADGTVYVGSYDKKLYAIDKKGMKKWEFITGDKIASSPAVGTDGTIYVGSDDKKLYAIKPNGEKKWEFVTGGKIFSSPAIGADGTVYVGSYDKKLYAIKPDGMKKWEFVTGDFVPSSPAIGADGTIFVGSRDKKLYAIKPDGTKKWEFETGNLVESSPAAGSDGTVYVGSEDKKLYAIKPDGTKKWEFETGDLIFSSPGIGADGTVYVGSYDKKLYAIKPDGTKKWEFLTGDVVFSSPAIDADGTVYIGSGDKKLYAIKSNGTKKWDFETGAEIASSPAIGPDGAVYIGSMDHNVYAVGMVSVSGVSLNKTALALKAGQSETLQATVTPGDATFQEMKWSSDDDGIAKVDDSGKVTGVKPGKTTITVTTEDGGYFNRCVVTVSEANAAPPPGTPAPGDAPVPNISLSDIEGHWAKNNIIQAVNKGIVNGYPDGTFKPERSVSRAEFAVLLMNALKPSGNGAALTFEDRDTIGSWAAKEIAQCVELGIINGYPDGTFGPNRTINNAEMITMVVRAGNLPTVDNAATAYLDNAAIPDYARSKAAAAELYGITSYITDNKFKPEQPSTRAESVTAILNMLKVKK</sequence>
<keyword evidence="4" id="KW-1185">Reference proteome</keyword>
<dbReference type="InterPro" id="IPR018391">
    <property type="entry name" value="PQQ_b-propeller_rpt"/>
</dbReference>
<dbReference type="Gene3D" id="2.40.128.630">
    <property type="match status" value="2"/>
</dbReference>
<feature type="domain" description="SLH" evidence="2">
    <location>
        <begin position="451"/>
        <end position="514"/>
    </location>
</feature>
<name>A0A4R5KHU1_9BACL</name>
<dbReference type="Proteomes" id="UP000295636">
    <property type="component" value="Unassembled WGS sequence"/>
</dbReference>
<protein>
    <recommendedName>
        <fullName evidence="2">SLH domain-containing protein</fullName>
    </recommendedName>
</protein>
<feature type="domain" description="SLH" evidence="2">
    <location>
        <begin position="578"/>
        <end position="631"/>
    </location>
</feature>
<feature type="chain" id="PRO_5020627982" description="SLH domain-containing protein" evidence="1">
    <location>
        <begin position="26"/>
        <end position="631"/>
    </location>
</feature>
<reference evidence="3 4" key="1">
    <citation type="submission" date="2019-03" db="EMBL/GenBank/DDBJ databases">
        <title>This is whole genome sequence of Paenibacillus sp MS74 strain.</title>
        <authorList>
            <person name="Trinh H.N."/>
        </authorList>
    </citation>
    <scope>NUCLEOTIDE SEQUENCE [LARGE SCALE GENOMIC DNA]</scope>
    <source>
        <strain evidence="3 4">MS74</strain>
    </source>
</reference>
<proteinExistence type="predicted"/>
<dbReference type="AlphaFoldDB" id="A0A4R5KHU1"/>
<evidence type="ECO:0000259" key="2">
    <source>
        <dbReference type="PROSITE" id="PS51272"/>
    </source>
</evidence>
<dbReference type="InterPro" id="IPR052091">
    <property type="entry name" value="Beta-ala_Activ/Resist"/>
</dbReference>
<dbReference type="SMART" id="SM00564">
    <property type="entry name" value="PQQ"/>
    <property type="match status" value="7"/>
</dbReference>
<dbReference type="Gene3D" id="2.40.10.480">
    <property type="match status" value="1"/>
</dbReference>
<dbReference type="Gene3D" id="2.60.40.1080">
    <property type="match status" value="1"/>
</dbReference>
<organism evidence="3 4">
    <name type="scientific">Paenibacillus piri</name>
    <dbReference type="NCBI Taxonomy" id="2547395"/>
    <lineage>
        <taxon>Bacteria</taxon>
        <taxon>Bacillati</taxon>
        <taxon>Bacillota</taxon>
        <taxon>Bacilli</taxon>
        <taxon>Bacillales</taxon>
        <taxon>Paenibacillaceae</taxon>
        <taxon>Paenibacillus</taxon>
    </lineage>
</organism>
<feature type="signal peptide" evidence="1">
    <location>
        <begin position="1"/>
        <end position="25"/>
    </location>
</feature>
<comment type="caution">
    <text evidence="3">The sequence shown here is derived from an EMBL/GenBank/DDBJ whole genome shotgun (WGS) entry which is preliminary data.</text>
</comment>
<accession>A0A4R5KHU1</accession>
<dbReference type="InterPro" id="IPR001119">
    <property type="entry name" value="SLH_dom"/>
</dbReference>
<dbReference type="Gene3D" id="2.130.10.10">
    <property type="entry name" value="YVTN repeat-like/Quinoprotein amine dehydrogenase"/>
    <property type="match status" value="1"/>
</dbReference>
<feature type="domain" description="SLH" evidence="2">
    <location>
        <begin position="516"/>
        <end position="575"/>
    </location>
</feature>
<keyword evidence="1" id="KW-0732">Signal</keyword>
<dbReference type="PANTHER" id="PTHR44394:SF1">
    <property type="entry name" value="BETA-ALANINE-ACTIVATING ENZYME"/>
    <property type="match status" value="1"/>
</dbReference>
<dbReference type="OrthoDB" id="2678541at2"/>
<dbReference type="InterPro" id="IPR003343">
    <property type="entry name" value="Big_2"/>
</dbReference>
<dbReference type="InterPro" id="IPR002372">
    <property type="entry name" value="PQQ_rpt_dom"/>
</dbReference>
<gene>
    <name evidence="3" type="ORF">E1757_25655</name>
</gene>
<dbReference type="InterPro" id="IPR015943">
    <property type="entry name" value="WD40/YVTN_repeat-like_dom_sf"/>
</dbReference>
<dbReference type="SUPFAM" id="SSF50998">
    <property type="entry name" value="Quinoprotein alcohol dehydrogenase-like"/>
    <property type="match status" value="1"/>
</dbReference>
<dbReference type="InterPro" id="IPR011047">
    <property type="entry name" value="Quinoprotein_ADH-like_sf"/>
</dbReference>
<dbReference type="SMART" id="SM00635">
    <property type="entry name" value="BID_2"/>
    <property type="match status" value="1"/>
</dbReference>